<dbReference type="NCBIfam" id="TIGR01066">
    <property type="entry name" value="rplM_bact"/>
    <property type="match status" value="1"/>
</dbReference>
<dbReference type="GO" id="GO:1990904">
    <property type="term" value="C:ribonucleoprotein complex"/>
    <property type="evidence" value="ECO:0007669"/>
    <property type="project" value="UniProtKB-KW"/>
</dbReference>
<dbReference type="GO" id="GO:0003735">
    <property type="term" value="F:structural constituent of ribosome"/>
    <property type="evidence" value="ECO:0007669"/>
    <property type="project" value="InterPro"/>
</dbReference>
<dbReference type="InterPro" id="IPR036899">
    <property type="entry name" value="Ribosomal_uL13_sf"/>
</dbReference>
<organism evidence="5 6">
    <name type="scientific">Candidatus Nomurabacteria bacterium CG1_02_47_685</name>
    <dbReference type="NCBI Taxonomy" id="1805282"/>
    <lineage>
        <taxon>Bacteria</taxon>
        <taxon>Candidatus Nomuraibacteriota</taxon>
    </lineage>
</organism>
<keyword evidence="3" id="KW-0687">Ribonucleoprotein</keyword>
<keyword evidence="2 5" id="KW-0689">Ribosomal protein</keyword>
<evidence type="ECO:0000256" key="1">
    <source>
        <dbReference type="ARBA" id="ARBA00006227"/>
    </source>
</evidence>
<dbReference type="GO" id="GO:0006412">
    <property type="term" value="P:translation"/>
    <property type="evidence" value="ECO:0007669"/>
    <property type="project" value="InterPro"/>
</dbReference>
<evidence type="ECO:0000256" key="2">
    <source>
        <dbReference type="ARBA" id="ARBA00022980"/>
    </source>
</evidence>
<protein>
    <recommendedName>
        <fullName evidence="4">50S ribosomal protein L13</fullName>
    </recommendedName>
</protein>
<sequence length="117" mass="13361">MDTKEFTIDAADRTIGRVASQAAVTLMGKDTPEYERNVVPQTKVHIINASKANITQKRKKEKIYVRYTGHPGGLREETMERTIEKKGHAEVFRKAVYGMVRSNKLRKIIMKNLIVTD</sequence>
<evidence type="ECO:0000313" key="6">
    <source>
        <dbReference type="Proteomes" id="UP000183206"/>
    </source>
</evidence>
<dbReference type="InterPro" id="IPR005822">
    <property type="entry name" value="Ribosomal_uL13"/>
</dbReference>
<dbReference type="SUPFAM" id="SSF52161">
    <property type="entry name" value="Ribosomal protein L13"/>
    <property type="match status" value="1"/>
</dbReference>
<dbReference type="AlphaFoldDB" id="A0A1J4V3K7"/>
<dbReference type="PIRSF" id="PIRSF002181">
    <property type="entry name" value="Ribosomal_L13"/>
    <property type="match status" value="1"/>
</dbReference>
<reference evidence="5 6" key="1">
    <citation type="journal article" date="2016" name="Environ. Microbiol.">
        <title>Genomic resolution of a cold subsurface aquifer community provides metabolic insights for novel microbes adapted to high CO concentrations.</title>
        <authorList>
            <person name="Probst A.J."/>
            <person name="Castelle C.J."/>
            <person name="Singh A."/>
            <person name="Brown C.T."/>
            <person name="Anantharaman K."/>
            <person name="Sharon I."/>
            <person name="Hug L.A."/>
            <person name="Burstein D."/>
            <person name="Emerson J.B."/>
            <person name="Thomas B.C."/>
            <person name="Banfield J.F."/>
        </authorList>
    </citation>
    <scope>NUCLEOTIDE SEQUENCE [LARGE SCALE GENOMIC DNA]</scope>
    <source>
        <strain evidence="5">CG1_02_47_685</strain>
    </source>
</reference>
<name>A0A1J4V3K7_9BACT</name>
<dbReference type="EMBL" id="MNVO01000057">
    <property type="protein sequence ID" value="OIO31746.1"/>
    <property type="molecule type" value="Genomic_DNA"/>
</dbReference>
<dbReference type="Gene3D" id="3.90.1180.10">
    <property type="entry name" value="Ribosomal protein L13"/>
    <property type="match status" value="1"/>
</dbReference>
<dbReference type="STRING" id="1805282.AUJ44_04060"/>
<dbReference type="GO" id="GO:0017148">
    <property type="term" value="P:negative regulation of translation"/>
    <property type="evidence" value="ECO:0007669"/>
    <property type="project" value="TreeGrafter"/>
</dbReference>
<dbReference type="GO" id="GO:0003729">
    <property type="term" value="F:mRNA binding"/>
    <property type="evidence" value="ECO:0007669"/>
    <property type="project" value="TreeGrafter"/>
</dbReference>
<dbReference type="Proteomes" id="UP000183206">
    <property type="component" value="Unassembled WGS sequence"/>
</dbReference>
<accession>A0A1J4V3K7</accession>
<gene>
    <name evidence="5" type="ORF">AUJ44_04060</name>
</gene>
<dbReference type="InterPro" id="IPR005823">
    <property type="entry name" value="Ribosomal_uL13_bac-type"/>
</dbReference>
<dbReference type="PANTHER" id="PTHR11545">
    <property type="entry name" value="RIBOSOMAL PROTEIN L13"/>
    <property type="match status" value="1"/>
</dbReference>
<comment type="caution">
    <text evidence="5">The sequence shown here is derived from an EMBL/GenBank/DDBJ whole genome shotgun (WGS) entry which is preliminary data.</text>
</comment>
<dbReference type="PANTHER" id="PTHR11545:SF2">
    <property type="entry name" value="LARGE RIBOSOMAL SUBUNIT PROTEIN UL13M"/>
    <property type="match status" value="1"/>
</dbReference>
<proteinExistence type="inferred from homology"/>
<dbReference type="CDD" id="cd00392">
    <property type="entry name" value="Ribosomal_L13"/>
    <property type="match status" value="1"/>
</dbReference>
<evidence type="ECO:0000313" key="5">
    <source>
        <dbReference type="EMBL" id="OIO31746.1"/>
    </source>
</evidence>
<evidence type="ECO:0000256" key="3">
    <source>
        <dbReference type="ARBA" id="ARBA00023274"/>
    </source>
</evidence>
<dbReference type="GO" id="GO:0005840">
    <property type="term" value="C:ribosome"/>
    <property type="evidence" value="ECO:0007669"/>
    <property type="project" value="UniProtKB-KW"/>
</dbReference>
<comment type="similarity">
    <text evidence="1">Belongs to the universal ribosomal protein uL13 family.</text>
</comment>
<evidence type="ECO:0000256" key="4">
    <source>
        <dbReference type="ARBA" id="ARBA00035499"/>
    </source>
</evidence>
<dbReference type="Pfam" id="PF00572">
    <property type="entry name" value="Ribosomal_L13"/>
    <property type="match status" value="1"/>
</dbReference>